<dbReference type="EMBL" id="JBHUIY010000003">
    <property type="protein sequence ID" value="MFD2232703.1"/>
    <property type="molecule type" value="Genomic_DNA"/>
</dbReference>
<evidence type="ECO:0000256" key="3">
    <source>
        <dbReference type="ARBA" id="ARBA00012737"/>
    </source>
</evidence>
<reference evidence="10" key="1">
    <citation type="journal article" date="2019" name="Int. J. Syst. Evol. Microbiol.">
        <title>The Global Catalogue of Microorganisms (GCM) 10K type strain sequencing project: providing services to taxonomists for standard genome sequencing and annotation.</title>
        <authorList>
            <consortium name="The Broad Institute Genomics Platform"/>
            <consortium name="The Broad Institute Genome Sequencing Center for Infectious Disease"/>
            <person name="Wu L."/>
            <person name="Ma J."/>
        </authorList>
    </citation>
    <scope>NUCLEOTIDE SEQUENCE [LARGE SCALE GENOMIC DNA]</scope>
    <source>
        <strain evidence="10">KCTC 15012</strain>
    </source>
</reference>
<dbReference type="InterPro" id="IPR017932">
    <property type="entry name" value="GATase_2_dom"/>
</dbReference>
<keyword evidence="6" id="KW-0315">Glutamine amidotransferase</keyword>
<dbReference type="InterPro" id="IPR033738">
    <property type="entry name" value="AsnB_N"/>
</dbReference>
<dbReference type="Pfam" id="PF13537">
    <property type="entry name" value="GATase_7"/>
    <property type="match status" value="1"/>
</dbReference>
<dbReference type="Pfam" id="PF00733">
    <property type="entry name" value="Asn_synthase"/>
    <property type="match status" value="1"/>
</dbReference>
<dbReference type="SUPFAM" id="SSF52402">
    <property type="entry name" value="Adenine nucleotide alpha hydrolases-like"/>
    <property type="match status" value="1"/>
</dbReference>
<evidence type="ECO:0000259" key="8">
    <source>
        <dbReference type="PROSITE" id="PS51278"/>
    </source>
</evidence>
<evidence type="ECO:0000313" key="10">
    <source>
        <dbReference type="Proteomes" id="UP001597296"/>
    </source>
</evidence>
<evidence type="ECO:0000256" key="1">
    <source>
        <dbReference type="ARBA" id="ARBA00005187"/>
    </source>
</evidence>
<comment type="pathway">
    <text evidence="1">Amino-acid biosynthesis; L-asparagine biosynthesis; L-asparagine from L-aspartate (L-Gln route): step 1/1.</text>
</comment>
<dbReference type="Gene3D" id="3.60.20.10">
    <property type="entry name" value="Glutamine Phosphoribosylpyrophosphate, subunit 1, domain 1"/>
    <property type="match status" value="1"/>
</dbReference>
<protein>
    <recommendedName>
        <fullName evidence="3">asparagine synthase (glutamine-hydrolyzing)</fullName>
        <ecNumber evidence="3">6.3.5.4</ecNumber>
    </recommendedName>
</protein>
<keyword evidence="10" id="KW-1185">Reference proteome</keyword>
<dbReference type="InterPro" id="IPR006426">
    <property type="entry name" value="Asn_synth_AEB"/>
</dbReference>
<comment type="similarity">
    <text evidence="2">Belongs to the asparagine synthetase family.</text>
</comment>
<dbReference type="PROSITE" id="PS51278">
    <property type="entry name" value="GATASE_TYPE_2"/>
    <property type="match status" value="1"/>
</dbReference>
<accession>A0ABW5C9G6</accession>
<organism evidence="9 10">
    <name type="scientific">Phaeospirillum tilakii</name>
    <dbReference type="NCBI Taxonomy" id="741673"/>
    <lineage>
        <taxon>Bacteria</taxon>
        <taxon>Pseudomonadati</taxon>
        <taxon>Pseudomonadota</taxon>
        <taxon>Alphaproteobacteria</taxon>
        <taxon>Rhodospirillales</taxon>
        <taxon>Rhodospirillaceae</taxon>
        <taxon>Phaeospirillum</taxon>
    </lineage>
</organism>
<dbReference type="CDD" id="cd00712">
    <property type="entry name" value="AsnB"/>
    <property type="match status" value="1"/>
</dbReference>
<keyword evidence="9" id="KW-0436">Ligase</keyword>
<keyword evidence="5" id="KW-0067">ATP-binding</keyword>
<evidence type="ECO:0000256" key="7">
    <source>
        <dbReference type="ARBA" id="ARBA00048741"/>
    </source>
</evidence>
<sequence length="586" mass="61726">MCGLVALFAAAGAPPVDPAELLAIRDRMTARGPDGAGSWLSPDRRVGLGHRRLSIIDPSPTGAQPMASADGTMKVVFNGEIYNYRALRAGLEAEGVRFRSGSDTEVVVELLRRYGPGVLSSLRGMFALVAWDGRARRLIAARDGLGIKPLYLAEAGGTVRIASQVKALLAGGRIDTSPDPAGHAGFFLWGHVPEPFTLYRGIRALAPGAWESWDADGSHRHGRFFDLTETLRGDGGDGPAPTLAEALADSVAHHLIADVPVGLFLSAGRDSATLCALAAARAPGRLATVTLGFDEFAGTPGDEVPLAEQVAAAYATDHVTERIPAGDFAEARDRILADMDQPSIDGVNVWLVARAAARRGLKVALSGLGGDELFAGYDTFRKVPRLVRLMRPLAALPGLGDGLARHGAGLARRLGRPKAAGLIAWGGSLPEAYFLRRALFLPDELPAVMDPDMARAGLDRLALRERLAACVAGIDDPRRALSCLEMGCYMRSQLLRDADWAGMAHGVEIRVPLVDTALLGAVLRIGAASGQLPDKAAMAACAAPPLPAALLTRPKTGFSVPVARWLGESSLRGWAGRVHRAQVAAS</sequence>
<dbReference type="Gene3D" id="3.40.50.620">
    <property type="entry name" value="HUPs"/>
    <property type="match status" value="2"/>
</dbReference>
<comment type="caution">
    <text evidence="9">The sequence shown here is derived from an EMBL/GenBank/DDBJ whole genome shotgun (WGS) entry which is preliminary data.</text>
</comment>
<dbReference type="GO" id="GO:0004066">
    <property type="term" value="F:asparagine synthase (glutamine-hydrolyzing) activity"/>
    <property type="evidence" value="ECO:0007669"/>
    <property type="project" value="UniProtKB-EC"/>
</dbReference>
<comment type="catalytic activity">
    <reaction evidence="7">
        <text>L-aspartate + L-glutamine + ATP + H2O = L-asparagine + L-glutamate + AMP + diphosphate + H(+)</text>
        <dbReference type="Rhea" id="RHEA:12228"/>
        <dbReference type="ChEBI" id="CHEBI:15377"/>
        <dbReference type="ChEBI" id="CHEBI:15378"/>
        <dbReference type="ChEBI" id="CHEBI:29985"/>
        <dbReference type="ChEBI" id="CHEBI:29991"/>
        <dbReference type="ChEBI" id="CHEBI:30616"/>
        <dbReference type="ChEBI" id="CHEBI:33019"/>
        <dbReference type="ChEBI" id="CHEBI:58048"/>
        <dbReference type="ChEBI" id="CHEBI:58359"/>
        <dbReference type="ChEBI" id="CHEBI:456215"/>
        <dbReference type="EC" id="6.3.5.4"/>
    </reaction>
</comment>
<dbReference type="InterPro" id="IPR029055">
    <property type="entry name" value="Ntn_hydrolases_N"/>
</dbReference>
<dbReference type="PANTHER" id="PTHR43284">
    <property type="entry name" value="ASPARAGINE SYNTHETASE (GLUTAMINE-HYDROLYZING)"/>
    <property type="match status" value="1"/>
</dbReference>
<dbReference type="SUPFAM" id="SSF56235">
    <property type="entry name" value="N-terminal nucleophile aminohydrolases (Ntn hydrolases)"/>
    <property type="match status" value="1"/>
</dbReference>
<proteinExistence type="inferred from homology"/>
<gene>
    <name evidence="9" type="primary">asnB</name>
    <name evidence="9" type="ORF">ACFSNB_02670</name>
</gene>
<dbReference type="Proteomes" id="UP001597296">
    <property type="component" value="Unassembled WGS sequence"/>
</dbReference>
<dbReference type="PIRSF" id="PIRSF001589">
    <property type="entry name" value="Asn_synthetase_glu-h"/>
    <property type="match status" value="1"/>
</dbReference>
<evidence type="ECO:0000256" key="2">
    <source>
        <dbReference type="ARBA" id="ARBA00005752"/>
    </source>
</evidence>
<evidence type="ECO:0000313" key="9">
    <source>
        <dbReference type="EMBL" id="MFD2232703.1"/>
    </source>
</evidence>
<evidence type="ECO:0000256" key="6">
    <source>
        <dbReference type="ARBA" id="ARBA00022962"/>
    </source>
</evidence>
<dbReference type="NCBIfam" id="TIGR01536">
    <property type="entry name" value="asn_synth_AEB"/>
    <property type="match status" value="1"/>
</dbReference>
<dbReference type="EC" id="6.3.5.4" evidence="3"/>
<dbReference type="RefSeq" id="WP_377314254.1">
    <property type="nucleotide sequence ID" value="NZ_JBHUIY010000003.1"/>
</dbReference>
<dbReference type="CDD" id="cd01991">
    <property type="entry name" value="Asn_synthase_B_C"/>
    <property type="match status" value="1"/>
</dbReference>
<dbReference type="InterPro" id="IPR001962">
    <property type="entry name" value="Asn_synthase"/>
</dbReference>
<feature type="domain" description="Glutamine amidotransferase type-2" evidence="8">
    <location>
        <begin position="2"/>
        <end position="216"/>
    </location>
</feature>
<dbReference type="InterPro" id="IPR014729">
    <property type="entry name" value="Rossmann-like_a/b/a_fold"/>
</dbReference>
<dbReference type="InterPro" id="IPR051786">
    <property type="entry name" value="ASN_synthetase/amidase"/>
</dbReference>
<evidence type="ECO:0000256" key="5">
    <source>
        <dbReference type="ARBA" id="ARBA00022840"/>
    </source>
</evidence>
<keyword evidence="4" id="KW-0547">Nucleotide-binding</keyword>
<name>A0ABW5C9G6_9PROT</name>
<dbReference type="PANTHER" id="PTHR43284:SF1">
    <property type="entry name" value="ASPARAGINE SYNTHETASE"/>
    <property type="match status" value="1"/>
</dbReference>
<evidence type="ECO:0000256" key="4">
    <source>
        <dbReference type="ARBA" id="ARBA00022741"/>
    </source>
</evidence>